<name>A0A1J5P967_9ZZZZ</name>
<organism evidence="2">
    <name type="scientific">mine drainage metagenome</name>
    <dbReference type="NCBI Taxonomy" id="410659"/>
    <lineage>
        <taxon>unclassified sequences</taxon>
        <taxon>metagenomes</taxon>
        <taxon>ecological metagenomes</taxon>
    </lineage>
</organism>
<dbReference type="InterPro" id="IPR007655">
    <property type="entry name" value="Slam_C"/>
</dbReference>
<sequence length="102" mass="11003">MSDYLGYNGISAFVGPSKTWAGGLQTGLNLQVGARDFDANFPLMTAPRADQFDAVGFTLSHTGLSFRGFSPSLSCTVTYNGSNVALYLFRTLACQIAFNRTF</sequence>
<dbReference type="EMBL" id="MLJW01005477">
    <property type="protein sequence ID" value="OIQ68153.1"/>
    <property type="molecule type" value="Genomic_DNA"/>
</dbReference>
<comment type="caution">
    <text evidence="2">The sequence shown here is derived from an EMBL/GenBank/DDBJ whole genome shotgun (WGS) entry which is preliminary data.</text>
</comment>
<accession>A0A1J5P967</accession>
<evidence type="ECO:0000259" key="1">
    <source>
        <dbReference type="Pfam" id="PF04575"/>
    </source>
</evidence>
<dbReference type="Pfam" id="PF04575">
    <property type="entry name" value="SlipAM"/>
    <property type="match status" value="1"/>
</dbReference>
<evidence type="ECO:0000313" key="2">
    <source>
        <dbReference type="EMBL" id="OIQ68153.1"/>
    </source>
</evidence>
<proteinExistence type="predicted"/>
<protein>
    <recommendedName>
        <fullName evidence="1">Surface lipoprotein assembly modifier C-terminal domain-containing protein</fullName>
    </recommendedName>
</protein>
<reference evidence="2" key="1">
    <citation type="submission" date="2016-10" db="EMBL/GenBank/DDBJ databases">
        <title>Sequence of Gallionella enrichment culture.</title>
        <authorList>
            <person name="Poehlein A."/>
            <person name="Muehling M."/>
            <person name="Daniel R."/>
        </authorList>
    </citation>
    <scope>NUCLEOTIDE SEQUENCE</scope>
</reference>
<gene>
    <name evidence="2" type="ORF">GALL_502570</name>
</gene>
<dbReference type="AlphaFoldDB" id="A0A1J5P967"/>
<feature type="domain" description="Surface lipoprotein assembly modifier C-terminal" evidence="1">
    <location>
        <begin position="13"/>
        <end position="102"/>
    </location>
</feature>